<evidence type="ECO:0000313" key="1">
    <source>
        <dbReference type="EMBL" id="CAL1574510.1"/>
    </source>
</evidence>
<reference evidence="1 2" key="1">
    <citation type="submission" date="2024-04" db="EMBL/GenBank/DDBJ databases">
        <authorList>
            <person name="Waldvogel A.-M."/>
            <person name="Schoenle A."/>
        </authorList>
    </citation>
    <scope>NUCLEOTIDE SEQUENCE [LARGE SCALE GENOMIC DNA]</scope>
</reference>
<proteinExistence type="predicted"/>
<organism evidence="1 2">
    <name type="scientific">Knipowitschia caucasica</name>
    <name type="common">Caucasian dwarf goby</name>
    <name type="synonym">Pomatoschistus caucasicus</name>
    <dbReference type="NCBI Taxonomy" id="637954"/>
    <lineage>
        <taxon>Eukaryota</taxon>
        <taxon>Metazoa</taxon>
        <taxon>Chordata</taxon>
        <taxon>Craniata</taxon>
        <taxon>Vertebrata</taxon>
        <taxon>Euteleostomi</taxon>
        <taxon>Actinopterygii</taxon>
        <taxon>Neopterygii</taxon>
        <taxon>Teleostei</taxon>
        <taxon>Neoteleostei</taxon>
        <taxon>Acanthomorphata</taxon>
        <taxon>Gobiaria</taxon>
        <taxon>Gobiiformes</taxon>
        <taxon>Gobioidei</taxon>
        <taxon>Gobiidae</taxon>
        <taxon>Gobiinae</taxon>
        <taxon>Knipowitschia</taxon>
    </lineage>
</organism>
<dbReference type="EMBL" id="OZ035834">
    <property type="protein sequence ID" value="CAL1574510.1"/>
    <property type="molecule type" value="Genomic_DNA"/>
</dbReference>
<dbReference type="Proteomes" id="UP001497482">
    <property type="component" value="Chromosome 12"/>
</dbReference>
<evidence type="ECO:0000313" key="2">
    <source>
        <dbReference type="Proteomes" id="UP001497482"/>
    </source>
</evidence>
<gene>
    <name evidence="1" type="ORF">KC01_LOCUS6233</name>
</gene>
<name>A0AAV2JCW5_KNICA</name>
<protein>
    <submittedName>
        <fullName evidence="1">Uncharacterized protein</fullName>
    </submittedName>
</protein>
<keyword evidence="2" id="KW-1185">Reference proteome</keyword>
<dbReference type="AlphaFoldDB" id="A0AAV2JCW5"/>
<sequence>MYVFTSPTCGDGRCTGPISPSGLGGVAGAPGIVVRGSGLFPVTLGVCTSVMMWTSPLSLWDSSPLIVGPSAGAAFPWGTPSLSPILILMVIDLPQTVAPPTVRGPIPLGVGPLWTAAGVW</sequence>
<accession>A0AAV2JCW5</accession>